<proteinExistence type="predicted"/>
<dbReference type="Proteomes" id="UP000558488">
    <property type="component" value="Unassembled WGS sequence"/>
</dbReference>
<evidence type="ECO:0000313" key="3">
    <source>
        <dbReference type="Proteomes" id="UP000558488"/>
    </source>
</evidence>
<comment type="caution">
    <text evidence="2">The sequence shown here is derived from an EMBL/GenBank/DDBJ whole genome shotgun (WGS) entry which is preliminary data.</text>
</comment>
<name>A0A7J7RGF3_PIPKU</name>
<protein>
    <submittedName>
        <fullName evidence="2">Uncharacterized protein</fullName>
    </submittedName>
</protein>
<keyword evidence="3" id="KW-1185">Reference proteome</keyword>
<reference evidence="2 3" key="1">
    <citation type="journal article" date="2020" name="Nature">
        <title>Six reference-quality genomes reveal evolution of bat adaptations.</title>
        <authorList>
            <person name="Jebb D."/>
            <person name="Huang Z."/>
            <person name="Pippel M."/>
            <person name="Hughes G.M."/>
            <person name="Lavrichenko K."/>
            <person name="Devanna P."/>
            <person name="Winkler S."/>
            <person name="Jermiin L.S."/>
            <person name="Skirmuntt E.C."/>
            <person name="Katzourakis A."/>
            <person name="Burkitt-Gray L."/>
            <person name="Ray D.A."/>
            <person name="Sullivan K.A.M."/>
            <person name="Roscito J.G."/>
            <person name="Kirilenko B.M."/>
            <person name="Davalos L.M."/>
            <person name="Corthals A.P."/>
            <person name="Power M.L."/>
            <person name="Jones G."/>
            <person name="Ransome R.D."/>
            <person name="Dechmann D.K.N."/>
            <person name="Locatelli A.G."/>
            <person name="Puechmaille S.J."/>
            <person name="Fedrigo O."/>
            <person name="Jarvis E.D."/>
            <person name="Hiller M."/>
            <person name="Vernes S.C."/>
            <person name="Myers E.W."/>
            <person name="Teeling E.C."/>
        </authorList>
    </citation>
    <scope>NUCLEOTIDE SEQUENCE [LARGE SCALE GENOMIC DNA]</scope>
    <source>
        <strain evidence="2">MPipKuh1</strain>
        <tissue evidence="2">Flight muscle</tissue>
    </source>
</reference>
<evidence type="ECO:0000256" key="1">
    <source>
        <dbReference type="SAM" id="MobiDB-lite"/>
    </source>
</evidence>
<accession>A0A7J7RGF3</accession>
<organism evidence="2 3">
    <name type="scientific">Pipistrellus kuhlii</name>
    <name type="common">Kuhl's pipistrelle</name>
    <dbReference type="NCBI Taxonomy" id="59472"/>
    <lineage>
        <taxon>Eukaryota</taxon>
        <taxon>Metazoa</taxon>
        <taxon>Chordata</taxon>
        <taxon>Craniata</taxon>
        <taxon>Vertebrata</taxon>
        <taxon>Euteleostomi</taxon>
        <taxon>Mammalia</taxon>
        <taxon>Eutheria</taxon>
        <taxon>Laurasiatheria</taxon>
        <taxon>Chiroptera</taxon>
        <taxon>Yangochiroptera</taxon>
        <taxon>Vespertilionidae</taxon>
        <taxon>Pipistrellus</taxon>
    </lineage>
</organism>
<dbReference type="AlphaFoldDB" id="A0A7J7RGF3"/>
<feature type="region of interest" description="Disordered" evidence="1">
    <location>
        <begin position="24"/>
        <end position="44"/>
    </location>
</feature>
<gene>
    <name evidence="2" type="ORF">mPipKuh1_010550</name>
</gene>
<dbReference type="EMBL" id="JACAGB010000075">
    <property type="protein sequence ID" value="KAF6275196.1"/>
    <property type="molecule type" value="Genomic_DNA"/>
</dbReference>
<evidence type="ECO:0000313" key="2">
    <source>
        <dbReference type="EMBL" id="KAF6275196.1"/>
    </source>
</evidence>
<sequence length="154" mass="16514">MLRPRPDSLHPAWTQAGWGHCGACPPPGELGTEHRAGRTQQPGRSLRQTLNLTAQAVCAESAGQARLVPTACAAARSELRGNAPRGSLAPLAEARGPHTTRLPTGLGLLFPGEGPWPQPRVPDSSRVQTASRNCFLLRTSLWSRGRGQTWNSAW</sequence>